<evidence type="ECO:0000313" key="2">
    <source>
        <dbReference type="Proteomes" id="UP000789920"/>
    </source>
</evidence>
<gene>
    <name evidence="1" type="ORF">RPERSI_LOCUS28392</name>
</gene>
<dbReference type="Proteomes" id="UP000789920">
    <property type="component" value="Unassembled WGS sequence"/>
</dbReference>
<evidence type="ECO:0000313" key="1">
    <source>
        <dbReference type="EMBL" id="CAG8832240.1"/>
    </source>
</evidence>
<sequence>DIFELCILLNLDSTRSKVKLIKHLAETRKQSQNHMQETDIHSIDTPIGEPSEQTNEPSLITEFISSPASETSSNKEIREKRSNKRQKNTKMKETEIRKLLKEI</sequence>
<accession>A0ACA9S964</accession>
<keyword evidence="2" id="KW-1185">Reference proteome</keyword>
<feature type="non-terminal residue" evidence="1">
    <location>
        <position position="1"/>
    </location>
</feature>
<organism evidence="1 2">
    <name type="scientific">Racocetra persica</name>
    <dbReference type="NCBI Taxonomy" id="160502"/>
    <lineage>
        <taxon>Eukaryota</taxon>
        <taxon>Fungi</taxon>
        <taxon>Fungi incertae sedis</taxon>
        <taxon>Mucoromycota</taxon>
        <taxon>Glomeromycotina</taxon>
        <taxon>Glomeromycetes</taxon>
        <taxon>Diversisporales</taxon>
        <taxon>Gigasporaceae</taxon>
        <taxon>Racocetra</taxon>
    </lineage>
</organism>
<comment type="caution">
    <text evidence="1">The sequence shown here is derived from an EMBL/GenBank/DDBJ whole genome shotgun (WGS) entry which is preliminary data.</text>
</comment>
<name>A0ACA9S964_9GLOM</name>
<dbReference type="EMBL" id="CAJVQC010103214">
    <property type="protein sequence ID" value="CAG8832240.1"/>
    <property type="molecule type" value="Genomic_DNA"/>
</dbReference>
<protein>
    <submittedName>
        <fullName evidence="1">16067_t:CDS:1</fullName>
    </submittedName>
</protein>
<reference evidence="1" key="1">
    <citation type="submission" date="2021-06" db="EMBL/GenBank/DDBJ databases">
        <authorList>
            <person name="Kallberg Y."/>
            <person name="Tangrot J."/>
            <person name="Rosling A."/>
        </authorList>
    </citation>
    <scope>NUCLEOTIDE SEQUENCE</scope>
    <source>
        <strain evidence="1">MA461A</strain>
    </source>
</reference>
<feature type="non-terminal residue" evidence="1">
    <location>
        <position position="103"/>
    </location>
</feature>
<proteinExistence type="predicted"/>